<dbReference type="Proteomes" id="UP000054011">
    <property type="component" value="Unassembled WGS sequence"/>
</dbReference>
<name>A0A100Y8S7_9ACTN</name>
<dbReference type="EMBL" id="LNSV01000008">
    <property type="protein sequence ID" value="KUH39795.1"/>
    <property type="molecule type" value="Genomic_DNA"/>
</dbReference>
<keyword evidence="3" id="KW-1185">Reference proteome</keyword>
<proteinExistence type="predicted"/>
<keyword evidence="1" id="KW-0732">Signal</keyword>
<sequence>MTRIHVTGALALLTAASSALGIAAPASATSIIGFGNAAFDNACANIGGPRAGGATKQHGGIITGLGVALPASSPGNQCGALGLPTIFHEMGGVDVAGTLTGGEV</sequence>
<accession>A0A100Y8S7</accession>
<dbReference type="OrthoDB" id="4324704at2"/>
<dbReference type="AlphaFoldDB" id="A0A100Y8S7"/>
<evidence type="ECO:0008006" key="4">
    <source>
        <dbReference type="Google" id="ProtNLM"/>
    </source>
</evidence>
<comment type="caution">
    <text evidence="2">The sequence shown here is derived from an EMBL/GenBank/DDBJ whole genome shotgun (WGS) entry which is preliminary data.</text>
</comment>
<evidence type="ECO:0000256" key="1">
    <source>
        <dbReference type="SAM" id="SignalP"/>
    </source>
</evidence>
<evidence type="ECO:0000313" key="2">
    <source>
        <dbReference type="EMBL" id="KUH39795.1"/>
    </source>
</evidence>
<protein>
    <recommendedName>
        <fullName evidence="4">Chaplin domain-containing protein</fullName>
    </recommendedName>
</protein>
<gene>
    <name evidence="2" type="ORF">ATE80_05530</name>
</gene>
<reference evidence="2 3" key="1">
    <citation type="submission" date="2015-11" db="EMBL/GenBank/DDBJ databases">
        <title>Genome-wide analysis reveals the secondary metabolome in Streptomyces kanasensis ZX01.</title>
        <authorList>
            <person name="Zhang G."/>
            <person name="Han L."/>
            <person name="Feng J."/>
            <person name="Zhang X."/>
        </authorList>
    </citation>
    <scope>NUCLEOTIDE SEQUENCE [LARGE SCALE GENOMIC DNA]</scope>
    <source>
        <strain evidence="2 3">ZX01</strain>
    </source>
</reference>
<evidence type="ECO:0000313" key="3">
    <source>
        <dbReference type="Proteomes" id="UP000054011"/>
    </source>
</evidence>
<organism evidence="2 3">
    <name type="scientific">Streptomyces kanasensis</name>
    <dbReference type="NCBI Taxonomy" id="936756"/>
    <lineage>
        <taxon>Bacteria</taxon>
        <taxon>Bacillati</taxon>
        <taxon>Actinomycetota</taxon>
        <taxon>Actinomycetes</taxon>
        <taxon>Kitasatosporales</taxon>
        <taxon>Streptomycetaceae</taxon>
        <taxon>Streptomyces</taxon>
    </lineage>
</organism>
<feature type="chain" id="PRO_5007091329" description="Chaplin domain-containing protein" evidence="1">
    <location>
        <begin position="29"/>
        <end position="104"/>
    </location>
</feature>
<feature type="signal peptide" evidence="1">
    <location>
        <begin position="1"/>
        <end position="28"/>
    </location>
</feature>
<dbReference type="RefSeq" id="WP_058940987.1">
    <property type="nucleotide sequence ID" value="NZ_LNSV01000008.1"/>
</dbReference>